<reference evidence="5" key="1">
    <citation type="submission" date="2015-07" db="EMBL/GenBank/DDBJ databases">
        <title>Transcriptome Assembly of Anthurium amnicola.</title>
        <authorList>
            <person name="Suzuki J."/>
        </authorList>
    </citation>
    <scope>NUCLEOTIDE SEQUENCE</scope>
</reference>
<dbReference type="InterPro" id="IPR014855">
    <property type="entry name" value="NOZZLE"/>
</dbReference>
<evidence type="ECO:0000313" key="5">
    <source>
        <dbReference type="EMBL" id="JAT65366.1"/>
    </source>
</evidence>
<sequence length="423" mass="45435">MVLQEEQPQAYGNSSSLVLGSGHGGAGRGTGKHRPTKQPKQKKTPQRGLGVAQLERIRLEEQQKDAATTFAASSSSLAFSPGRAVPLPALPRAMTPFSTASDLNSAGSPPVPIPPNPFPDLFIPAPTLPLSGSTVASRANSTGHELLWNPLESSPGDVESRDIVFRVSQRRQQQQLLEQHLRKSSVNPSVLPLLSGVKLQMEPPSNQTHLIDLETPKEEKMVGRKRPRHFPFDGPSDYASFHSKLPLPTSSFCGADDFSSAGGDIDTSKCKTGATDLREGPPSCFGAFQVDWRNLFHPGGEKSSRESSVPAHGDFLTLGSSLASPPVPVPALPKLMQHKVARATIHCSGSSESGPVPYHETPALPSSIPAGGDETVLRFPGSERSSERSPFYSFLPTRPSNHETKFSEQRQEAADNLDLSLKL</sequence>
<dbReference type="PANTHER" id="PTHR33388">
    <property type="entry name" value="OS01G0212500 PROTEIN"/>
    <property type="match status" value="1"/>
</dbReference>
<evidence type="ECO:0000256" key="2">
    <source>
        <dbReference type="ARBA" id="ARBA00023015"/>
    </source>
</evidence>
<keyword evidence="1" id="KW-0678">Repressor</keyword>
<feature type="compositionally biased region" description="Polar residues" evidence="4">
    <location>
        <begin position="1"/>
        <end position="11"/>
    </location>
</feature>
<feature type="compositionally biased region" description="Basic residues" evidence="4">
    <location>
        <begin position="30"/>
        <end position="45"/>
    </location>
</feature>
<protein>
    <submittedName>
        <fullName evidence="5">Uncharacterized protein</fullName>
    </submittedName>
</protein>
<evidence type="ECO:0000256" key="4">
    <source>
        <dbReference type="SAM" id="MobiDB-lite"/>
    </source>
</evidence>
<evidence type="ECO:0000256" key="3">
    <source>
        <dbReference type="ARBA" id="ARBA00023163"/>
    </source>
</evidence>
<gene>
    <name evidence="5" type="ORF">g.70046</name>
</gene>
<dbReference type="EMBL" id="GDJX01002570">
    <property type="protein sequence ID" value="JAT65366.1"/>
    <property type="molecule type" value="Transcribed_RNA"/>
</dbReference>
<dbReference type="PANTHER" id="PTHR33388:SF2">
    <property type="entry name" value="PROTEIN SPOROCYTELESS"/>
    <property type="match status" value="1"/>
</dbReference>
<dbReference type="AlphaFoldDB" id="A0A1D1ZEK6"/>
<accession>A0A1D1ZEK6</accession>
<organism evidence="5">
    <name type="scientific">Anthurium amnicola</name>
    <dbReference type="NCBI Taxonomy" id="1678845"/>
    <lineage>
        <taxon>Eukaryota</taxon>
        <taxon>Viridiplantae</taxon>
        <taxon>Streptophyta</taxon>
        <taxon>Embryophyta</taxon>
        <taxon>Tracheophyta</taxon>
        <taxon>Spermatophyta</taxon>
        <taxon>Magnoliopsida</taxon>
        <taxon>Liliopsida</taxon>
        <taxon>Araceae</taxon>
        <taxon>Pothoideae</taxon>
        <taxon>Potheae</taxon>
        <taxon>Anthurium</taxon>
    </lineage>
</organism>
<evidence type="ECO:0000256" key="1">
    <source>
        <dbReference type="ARBA" id="ARBA00022491"/>
    </source>
</evidence>
<dbReference type="GO" id="GO:0003700">
    <property type="term" value="F:DNA-binding transcription factor activity"/>
    <property type="evidence" value="ECO:0007669"/>
    <property type="project" value="InterPro"/>
</dbReference>
<keyword evidence="3" id="KW-0804">Transcription</keyword>
<proteinExistence type="predicted"/>
<feature type="region of interest" description="Disordered" evidence="4">
    <location>
        <begin position="346"/>
        <end position="423"/>
    </location>
</feature>
<feature type="region of interest" description="Disordered" evidence="4">
    <location>
        <begin position="1"/>
        <end position="51"/>
    </location>
</feature>
<dbReference type="Pfam" id="PF08744">
    <property type="entry name" value="NOZZLE"/>
    <property type="match status" value="1"/>
</dbReference>
<keyword evidence="2" id="KW-0805">Transcription regulation</keyword>
<name>A0A1D1ZEK6_9ARAE</name>
<dbReference type="InterPro" id="IPR040356">
    <property type="entry name" value="SPEAR"/>
</dbReference>
<feature type="compositionally biased region" description="Basic and acidic residues" evidence="4">
    <location>
        <begin position="400"/>
        <end position="413"/>
    </location>
</feature>